<comment type="subcellular location">
    <subcellularLocation>
        <location evidence="1">Cell membrane</location>
        <topology evidence="1">Multi-pass membrane protein</topology>
    </subcellularLocation>
</comment>
<keyword evidence="4 7" id="KW-0812">Transmembrane</keyword>
<accession>A0ABY7KE47</accession>
<evidence type="ECO:0000256" key="6">
    <source>
        <dbReference type="ARBA" id="ARBA00023136"/>
    </source>
</evidence>
<keyword evidence="6 7" id="KW-0472">Membrane</keyword>
<feature type="transmembrane region" description="Helical" evidence="7">
    <location>
        <begin position="38"/>
        <end position="57"/>
    </location>
</feature>
<feature type="transmembrane region" description="Helical" evidence="7">
    <location>
        <begin position="12"/>
        <end position="32"/>
    </location>
</feature>
<evidence type="ECO:0000256" key="7">
    <source>
        <dbReference type="SAM" id="Phobius"/>
    </source>
</evidence>
<protein>
    <submittedName>
        <fullName evidence="8">MFS transporter</fullName>
    </submittedName>
</protein>
<evidence type="ECO:0000256" key="1">
    <source>
        <dbReference type="ARBA" id="ARBA00004651"/>
    </source>
</evidence>
<feature type="transmembrane region" description="Helical" evidence="7">
    <location>
        <begin position="203"/>
        <end position="228"/>
    </location>
</feature>
<dbReference type="Pfam" id="PF07690">
    <property type="entry name" value="MFS_1"/>
    <property type="match status" value="1"/>
</dbReference>
<dbReference type="InterPro" id="IPR011701">
    <property type="entry name" value="MFS"/>
</dbReference>
<feature type="transmembrane region" description="Helical" evidence="7">
    <location>
        <begin position="274"/>
        <end position="293"/>
    </location>
</feature>
<dbReference type="SUPFAM" id="SSF103473">
    <property type="entry name" value="MFS general substrate transporter"/>
    <property type="match status" value="1"/>
</dbReference>
<proteinExistence type="predicted"/>
<sequence>MTRRSLAAALFVRYLGTGVWMPLQVLFFVRIVELDTSRVVTGLTAASLVGLLAGPAAGRLADRFGPREVGVAGLLVQAGAAALLLTVDDFTGFLAVIVLVALGKGAFPAITGALIAHVGGDDKVMYRARLYSLQNLAMVSGSLLGGIVLQLDSRTGYTVAVLADVCSYLLAAALVARLGHLPPVRRDPEATGGRRAALTDRPFVAVSLLAGVLVVFESFLAVLMPVWISEHTDAPRWTVSLTFALSSVMVVLLQTRVARGVETPRDGALALRRSGPAVAVAVLIVYAASHVPGMAAMSLLLAGTAVLTLGEMVFAAGEYAVSFGLAPDHAQGEYQGVFGLGTGLGTAVAPPLLNALCLMAGPAGWLALCGLVIAAGTAVPPVVRRAEKQYERTPGPAVP</sequence>
<evidence type="ECO:0000256" key="4">
    <source>
        <dbReference type="ARBA" id="ARBA00022692"/>
    </source>
</evidence>
<evidence type="ECO:0000313" key="8">
    <source>
        <dbReference type="EMBL" id="WAZ21813.1"/>
    </source>
</evidence>
<dbReference type="PANTHER" id="PTHR23517">
    <property type="entry name" value="RESISTANCE PROTEIN MDTM, PUTATIVE-RELATED-RELATED"/>
    <property type="match status" value="1"/>
</dbReference>
<name>A0ABY7KE47_9ACTN</name>
<keyword evidence="5 7" id="KW-1133">Transmembrane helix</keyword>
<keyword evidence="9" id="KW-1185">Reference proteome</keyword>
<evidence type="ECO:0000256" key="3">
    <source>
        <dbReference type="ARBA" id="ARBA00022475"/>
    </source>
</evidence>
<dbReference type="Gene3D" id="1.20.1250.20">
    <property type="entry name" value="MFS general substrate transporter like domains"/>
    <property type="match status" value="1"/>
</dbReference>
<dbReference type="InterPro" id="IPR036259">
    <property type="entry name" value="MFS_trans_sf"/>
</dbReference>
<dbReference type="InterPro" id="IPR050171">
    <property type="entry name" value="MFS_Transporters"/>
</dbReference>
<feature type="transmembrane region" description="Helical" evidence="7">
    <location>
        <begin position="157"/>
        <end position="176"/>
    </location>
</feature>
<feature type="transmembrane region" description="Helical" evidence="7">
    <location>
        <begin position="93"/>
        <end position="118"/>
    </location>
</feature>
<keyword evidence="2" id="KW-0813">Transport</keyword>
<gene>
    <name evidence="8" type="ORF">STRCI_003012</name>
</gene>
<evidence type="ECO:0000313" key="9">
    <source>
        <dbReference type="Proteomes" id="UP001164439"/>
    </source>
</evidence>
<feature type="transmembrane region" description="Helical" evidence="7">
    <location>
        <begin position="69"/>
        <end position="87"/>
    </location>
</feature>
<feature type="transmembrane region" description="Helical" evidence="7">
    <location>
        <begin position="333"/>
        <end position="353"/>
    </location>
</feature>
<dbReference type="EMBL" id="CP114413">
    <property type="protein sequence ID" value="WAZ21813.1"/>
    <property type="molecule type" value="Genomic_DNA"/>
</dbReference>
<organism evidence="8 9">
    <name type="scientific">Streptomyces cinnabarinus</name>
    <dbReference type="NCBI Taxonomy" id="67287"/>
    <lineage>
        <taxon>Bacteria</taxon>
        <taxon>Bacillati</taxon>
        <taxon>Actinomycetota</taxon>
        <taxon>Actinomycetes</taxon>
        <taxon>Kitasatosporales</taxon>
        <taxon>Streptomycetaceae</taxon>
        <taxon>Streptomyces</taxon>
    </lineage>
</organism>
<feature type="transmembrane region" description="Helical" evidence="7">
    <location>
        <begin position="234"/>
        <end position="253"/>
    </location>
</feature>
<feature type="transmembrane region" description="Helical" evidence="7">
    <location>
        <begin position="130"/>
        <end position="151"/>
    </location>
</feature>
<dbReference type="PANTHER" id="PTHR23517:SF2">
    <property type="entry name" value="MULTIDRUG RESISTANCE PROTEIN MDTH"/>
    <property type="match status" value="1"/>
</dbReference>
<dbReference type="RefSeq" id="WP_269659451.1">
    <property type="nucleotide sequence ID" value="NZ_CP114413.1"/>
</dbReference>
<evidence type="ECO:0000256" key="2">
    <source>
        <dbReference type="ARBA" id="ARBA00022448"/>
    </source>
</evidence>
<reference evidence="8" key="1">
    <citation type="submission" date="2022-12" db="EMBL/GenBank/DDBJ databases">
        <authorList>
            <person name="Ruckert C."/>
            <person name="Busche T."/>
            <person name="Kalinowski J."/>
            <person name="Wittmann C."/>
        </authorList>
    </citation>
    <scope>NUCLEOTIDE SEQUENCE</scope>
    <source>
        <strain evidence="8">DSM 40467</strain>
    </source>
</reference>
<keyword evidence="3" id="KW-1003">Cell membrane</keyword>
<feature type="transmembrane region" description="Helical" evidence="7">
    <location>
        <begin position="365"/>
        <end position="383"/>
    </location>
</feature>
<evidence type="ECO:0000256" key="5">
    <source>
        <dbReference type="ARBA" id="ARBA00022989"/>
    </source>
</evidence>
<feature type="transmembrane region" description="Helical" evidence="7">
    <location>
        <begin position="299"/>
        <end position="321"/>
    </location>
</feature>
<dbReference type="Proteomes" id="UP001164439">
    <property type="component" value="Chromosome"/>
</dbReference>